<evidence type="ECO:0000313" key="1">
    <source>
        <dbReference type="EMBL" id="EME78174.1"/>
    </source>
</evidence>
<dbReference type="EMBL" id="KB446564">
    <property type="protein sequence ID" value="EME78174.1"/>
    <property type="molecule type" value="Genomic_DNA"/>
</dbReference>
<dbReference type="Proteomes" id="UP000016932">
    <property type="component" value="Unassembled WGS sequence"/>
</dbReference>
<accession>M2ZGB0</accession>
<feature type="non-terminal residue" evidence="1">
    <location>
        <position position="65"/>
    </location>
</feature>
<dbReference type="GeneID" id="19335467"/>
<dbReference type="RefSeq" id="XP_007931203.1">
    <property type="nucleotide sequence ID" value="XM_007933012.1"/>
</dbReference>
<organism evidence="1 2">
    <name type="scientific">Pseudocercospora fijiensis (strain CIRAD86)</name>
    <name type="common">Black leaf streak disease fungus</name>
    <name type="synonym">Mycosphaerella fijiensis</name>
    <dbReference type="NCBI Taxonomy" id="383855"/>
    <lineage>
        <taxon>Eukaryota</taxon>
        <taxon>Fungi</taxon>
        <taxon>Dikarya</taxon>
        <taxon>Ascomycota</taxon>
        <taxon>Pezizomycotina</taxon>
        <taxon>Dothideomycetes</taxon>
        <taxon>Dothideomycetidae</taxon>
        <taxon>Mycosphaerellales</taxon>
        <taxon>Mycosphaerellaceae</taxon>
        <taxon>Pseudocercospora</taxon>
    </lineage>
</organism>
<dbReference type="OrthoDB" id="3650131at2759"/>
<dbReference type="STRING" id="383855.M2ZGB0"/>
<reference evidence="1 2" key="1">
    <citation type="journal article" date="2012" name="PLoS Pathog.">
        <title>Diverse lifestyles and strategies of plant pathogenesis encoded in the genomes of eighteen Dothideomycetes fungi.</title>
        <authorList>
            <person name="Ohm R.A."/>
            <person name="Feau N."/>
            <person name="Henrissat B."/>
            <person name="Schoch C.L."/>
            <person name="Horwitz B.A."/>
            <person name="Barry K.W."/>
            <person name="Condon B.J."/>
            <person name="Copeland A.C."/>
            <person name="Dhillon B."/>
            <person name="Glaser F."/>
            <person name="Hesse C.N."/>
            <person name="Kosti I."/>
            <person name="LaButti K."/>
            <person name="Lindquist E.A."/>
            <person name="Lucas S."/>
            <person name="Salamov A.A."/>
            <person name="Bradshaw R.E."/>
            <person name="Ciuffetti L."/>
            <person name="Hamelin R.C."/>
            <person name="Kema G.H.J."/>
            <person name="Lawrence C."/>
            <person name="Scott J.A."/>
            <person name="Spatafora J.W."/>
            <person name="Turgeon B.G."/>
            <person name="de Wit P.J.G.M."/>
            <person name="Zhong S."/>
            <person name="Goodwin S.B."/>
            <person name="Grigoriev I.V."/>
        </authorList>
    </citation>
    <scope>NUCLEOTIDE SEQUENCE [LARGE SCALE GENOMIC DNA]</scope>
    <source>
        <strain evidence="1 2">CIRAD86</strain>
    </source>
</reference>
<protein>
    <recommendedName>
        <fullName evidence="3">Heterokaryon incompatibility domain-containing protein</fullName>
    </recommendedName>
</protein>
<evidence type="ECO:0000313" key="2">
    <source>
        <dbReference type="Proteomes" id="UP000016932"/>
    </source>
</evidence>
<dbReference type="HOGENOM" id="CLU_2856018_0_0_1"/>
<dbReference type="PANTHER" id="PTHR10622:SF10">
    <property type="entry name" value="HET DOMAIN-CONTAINING PROTEIN"/>
    <property type="match status" value="1"/>
</dbReference>
<sequence>DVRHNSAWARIQCVRKQAVRDGLEYAWSDTCRIDKSSSQELTGSINSMCRWYWNSQCCCVYLHDM</sequence>
<dbReference type="VEuPathDB" id="FungiDB:MYCFIDRAFT_19530"/>
<proteinExistence type="predicted"/>
<dbReference type="PANTHER" id="PTHR10622">
    <property type="entry name" value="HET DOMAIN-CONTAINING PROTEIN"/>
    <property type="match status" value="1"/>
</dbReference>
<dbReference type="KEGG" id="pfj:MYCFIDRAFT_19530"/>
<feature type="non-terminal residue" evidence="1">
    <location>
        <position position="1"/>
    </location>
</feature>
<gene>
    <name evidence="1" type="ORF">MYCFIDRAFT_19530</name>
</gene>
<keyword evidence="2" id="KW-1185">Reference proteome</keyword>
<name>M2ZGB0_PSEFD</name>
<dbReference type="AlphaFoldDB" id="M2ZGB0"/>
<evidence type="ECO:0008006" key="3">
    <source>
        <dbReference type="Google" id="ProtNLM"/>
    </source>
</evidence>